<feature type="region of interest" description="Disordered" evidence="1">
    <location>
        <begin position="1"/>
        <end position="40"/>
    </location>
</feature>
<protein>
    <submittedName>
        <fullName evidence="2">Uncharacterized protein</fullName>
    </submittedName>
</protein>
<accession>A0ABW1YGR0</accession>
<dbReference type="Proteomes" id="UP001596297">
    <property type="component" value="Unassembled WGS sequence"/>
</dbReference>
<feature type="compositionally biased region" description="Polar residues" evidence="1">
    <location>
        <begin position="14"/>
        <end position="34"/>
    </location>
</feature>
<sequence length="40" mass="4320">MSTPKPAQARAERSMSQCSVRTRQRASQSASKLVNSAGVR</sequence>
<proteinExistence type="predicted"/>
<evidence type="ECO:0000313" key="3">
    <source>
        <dbReference type="Proteomes" id="UP001596297"/>
    </source>
</evidence>
<dbReference type="EMBL" id="JBHSWD010000002">
    <property type="protein sequence ID" value="MFC6592735.1"/>
    <property type="molecule type" value="Genomic_DNA"/>
</dbReference>
<keyword evidence="3" id="KW-1185">Reference proteome</keyword>
<name>A0ABW1YGR0_9DEIO</name>
<gene>
    <name evidence="2" type="ORF">ACFP81_12505</name>
</gene>
<reference evidence="3" key="1">
    <citation type="journal article" date="2019" name="Int. J. Syst. Evol. Microbiol.">
        <title>The Global Catalogue of Microorganisms (GCM) 10K type strain sequencing project: providing services to taxonomists for standard genome sequencing and annotation.</title>
        <authorList>
            <consortium name="The Broad Institute Genomics Platform"/>
            <consortium name="The Broad Institute Genome Sequencing Center for Infectious Disease"/>
            <person name="Wu L."/>
            <person name="Ma J."/>
        </authorList>
    </citation>
    <scope>NUCLEOTIDE SEQUENCE [LARGE SCALE GENOMIC DNA]</scope>
    <source>
        <strain evidence="3">CGMCC 1.15772</strain>
    </source>
</reference>
<evidence type="ECO:0000256" key="1">
    <source>
        <dbReference type="SAM" id="MobiDB-lite"/>
    </source>
</evidence>
<organism evidence="2 3">
    <name type="scientific">Deinococcus lacus</name>
    <dbReference type="NCBI Taxonomy" id="392561"/>
    <lineage>
        <taxon>Bacteria</taxon>
        <taxon>Thermotogati</taxon>
        <taxon>Deinococcota</taxon>
        <taxon>Deinococci</taxon>
        <taxon>Deinococcales</taxon>
        <taxon>Deinococcaceae</taxon>
        <taxon>Deinococcus</taxon>
    </lineage>
</organism>
<evidence type="ECO:0000313" key="2">
    <source>
        <dbReference type="EMBL" id="MFC6592735.1"/>
    </source>
</evidence>
<comment type="caution">
    <text evidence="2">The sequence shown here is derived from an EMBL/GenBank/DDBJ whole genome shotgun (WGS) entry which is preliminary data.</text>
</comment>